<sequence>MMIEPLFYRKEVLSLYRRIFRIARHWHELTMGDADTESQYIRNEARRLFRRYKNITQPVEIELRIFEATARIEIALDFGTPYLDVLTSEFSQLPRMSNRSHLMMSLVQSKEYHRERLKKLARLGLVQE</sequence>
<comment type="similarity">
    <text evidence="1">Belongs to the complex I LYR family.</text>
</comment>
<evidence type="ECO:0000313" key="4">
    <source>
        <dbReference type="Proteomes" id="UP001159427"/>
    </source>
</evidence>
<dbReference type="CDD" id="cd20261">
    <property type="entry name" value="Complex1_LYR_LYRM1"/>
    <property type="match status" value="1"/>
</dbReference>
<accession>A0ABN8LG76</accession>
<dbReference type="InterPro" id="IPR045294">
    <property type="entry name" value="Complex1_LYR_LYRM1"/>
</dbReference>
<reference evidence="3 4" key="1">
    <citation type="submission" date="2022-05" db="EMBL/GenBank/DDBJ databases">
        <authorList>
            <consortium name="Genoscope - CEA"/>
            <person name="William W."/>
        </authorList>
    </citation>
    <scope>NUCLEOTIDE SEQUENCE [LARGE SCALE GENOMIC DNA]</scope>
</reference>
<feature type="domain" description="Complex 1 LYR protein" evidence="2">
    <location>
        <begin position="10"/>
        <end position="62"/>
    </location>
</feature>
<dbReference type="Proteomes" id="UP001159427">
    <property type="component" value="Unassembled WGS sequence"/>
</dbReference>
<dbReference type="InterPro" id="IPR040330">
    <property type="entry name" value="LYRM1"/>
</dbReference>
<dbReference type="PANTHER" id="PTHR14273">
    <property type="entry name" value="LYR MOTIF-CONTAINING PROTEIN 1"/>
    <property type="match status" value="1"/>
</dbReference>
<dbReference type="InterPro" id="IPR008011">
    <property type="entry name" value="Complex1_LYR_dom"/>
</dbReference>
<organism evidence="3 4">
    <name type="scientific">Porites evermanni</name>
    <dbReference type="NCBI Taxonomy" id="104178"/>
    <lineage>
        <taxon>Eukaryota</taxon>
        <taxon>Metazoa</taxon>
        <taxon>Cnidaria</taxon>
        <taxon>Anthozoa</taxon>
        <taxon>Hexacorallia</taxon>
        <taxon>Scleractinia</taxon>
        <taxon>Fungiina</taxon>
        <taxon>Poritidae</taxon>
        <taxon>Porites</taxon>
    </lineage>
</organism>
<comment type="caution">
    <text evidence="3">The sequence shown here is derived from an EMBL/GenBank/DDBJ whole genome shotgun (WGS) entry which is preliminary data.</text>
</comment>
<keyword evidence="4" id="KW-1185">Reference proteome</keyword>
<evidence type="ECO:0000259" key="2">
    <source>
        <dbReference type="Pfam" id="PF05347"/>
    </source>
</evidence>
<dbReference type="PANTHER" id="PTHR14273:SF0">
    <property type="entry name" value="LYR MOTIF-CONTAINING PROTEIN 1"/>
    <property type="match status" value="1"/>
</dbReference>
<evidence type="ECO:0000256" key="1">
    <source>
        <dbReference type="ARBA" id="ARBA00009508"/>
    </source>
</evidence>
<evidence type="ECO:0000313" key="3">
    <source>
        <dbReference type="EMBL" id="CAH3015160.1"/>
    </source>
</evidence>
<gene>
    <name evidence="3" type="ORF">PEVE_00013471</name>
</gene>
<dbReference type="Pfam" id="PF05347">
    <property type="entry name" value="Complex1_LYR"/>
    <property type="match status" value="1"/>
</dbReference>
<protein>
    <recommendedName>
        <fullName evidence="2">Complex 1 LYR protein domain-containing protein</fullName>
    </recommendedName>
</protein>
<proteinExistence type="inferred from homology"/>
<name>A0ABN8LG76_9CNID</name>
<dbReference type="EMBL" id="CALNXI010000020">
    <property type="protein sequence ID" value="CAH3015160.1"/>
    <property type="molecule type" value="Genomic_DNA"/>
</dbReference>